<accession>A0ABV6JE65</accession>
<evidence type="ECO:0000313" key="1">
    <source>
        <dbReference type="EMBL" id="MFC0393749.1"/>
    </source>
</evidence>
<dbReference type="Pfam" id="PF13563">
    <property type="entry name" value="2_5_RNA_ligase2"/>
    <property type="match status" value="1"/>
</dbReference>
<dbReference type="GO" id="GO:0016874">
    <property type="term" value="F:ligase activity"/>
    <property type="evidence" value="ECO:0007669"/>
    <property type="project" value="UniProtKB-KW"/>
</dbReference>
<dbReference type="EMBL" id="JBHLVF010000034">
    <property type="protein sequence ID" value="MFC0393749.1"/>
    <property type="molecule type" value="Genomic_DNA"/>
</dbReference>
<gene>
    <name evidence="1" type="ORF">ACFFJ8_20565</name>
</gene>
<comment type="caution">
    <text evidence="1">The sequence shown here is derived from an EMBL/GenBank/DDBJ whole genome shotgun (WGS) entry which is preliminary data.</text>
</comment>
<dbReference type="Proteomes" id="UP001589818">
    <property type="component" value="Unassembled WGS sequence"/>
</dbReference>
<sequence length="301" mass="34275">MQLYRYNGQLVRLTMDDGEELVVQPLEYENQEEGTYRVRSFTSGQRSKFDTVIILNEDQVAAVDILPEEIKSGIALTLSYVPDIRQAYEIMKGAKLPSKVSFGRIDRDDNSEKGDNAMYAVELFFNDAVERSVRLIWRELHELGISSTMYGIEEQRPHITVAVYNEIGQVEQLLEKVEAFMAKRDKLRLNFDVVGTFPTTRTLFASPTVTQELLRFHADYYAQCGGDWAASVSPLYIPGGWNPHCTLAIKLTDDQLRQAMAHVVPNFMPIAGETVELGVVKLHWQEGSCVRSPLVRAYRFR</sequence>
<reference evidence="1 2" key="1">
    <citation type="submission" date="2024-09" db="EMBL/GenBank/DDBJ databases">
        <authorList>
            <person name="Sun Q."/>
            <person name="Mori K."/>
        </authorList>
    </citation>
    <scope>NUCLEOTIDE SEQUENCE [LARGE SCALE GENOMIC DNA]</scope>
    <source>
        <strain evidence="1 2">CCM 4839</strain>
    </source>
</reference>
<dbReference type="SUPFAM" id="SSF55144">
    <property type="entry name" value="LigT-like"/>
    <property type="match status" value="1"/>
</dbReference>
<evidence type="ECO:0000313" key="2">
    <source>
        <dbReference type="Proteomes" id="UP001589818"/>
    </source>
</evidence>
<dbReference type="InterPro" id="IPR009097">
    <property type="entry name" value="Cyclic_Pdiesterase"/>
</dbReference>
<dbReference type="RefSeq" id="WP_204820575.1">
    <property type="nucleotide sequence ID" value="NZ_JANHOF010000013.1"/>
</dbReference>
<proteinExistence type="predicted"/>
<keyword evidence="2" id="KW-1185">Reference proteome</keyword>
<dbReference type="Gene3D" id="3.90.1140.10">
    <property type="entry name" value="Cyclic phosphodiesterase"/>
    <property type="match status" value="1"/>
</dbReference>
<organism evidence="1 2">
    <name type="scientific">Paenibacillus mendelii</name>
    <dbReference type="NCBI Taxonomy" id="206163"/>
    <lineage>
        <taxon>Bacteria</taxon>
        <taxon>Bacillati</taxon>
        <taxon>Bacillota</taxon>
        <taxon>Bacilli</taxon>
        <taxon>Bacillales</taxon>
        <taxon>Paenibacillaceae</taxon>
        <taxon>Paenibacillus</taxon>
    </lineage>
</organism>
<name>A0ABV6JE65_9BACL</name>
<keyword evidence="1" id="KW-0436">Ligase</keyword>
<dbReference type="PANTHER" id="PTHR36039">
    <property type="match status" value="1"/>
</dbReference>
<protein>
    <submittedName>
        <fullName evidence="1">2'-5' RNA ligase family protein</fullName>
    </submittedName>
</protein>
<dbReference type="PANTHER" id="PTHR36039:SF2">
    <property type="entry name" value="RNA LIGASE_CYCLIC NUCLEOTIDE PHOSPHODIESTERASE FAMILY PROTEIN"/>
    <property type="match status" value="1"/>
</dbReference>